<keyword evidence="2" id="KW-1017">Isopeptide bond</keyword>
<evidence type="ECO:0008006" key="9">
    <source>
        <dbReference type="Google" id="ProtNLM"/>
    </source>
</evidence>
<gene>
    <name evidence="7" type="ORF">PARMNEM_LOCUS18973</name>
</gene>
<evidence type="ECO:0000256" key="1">
    <source>
        <dbReference type="ARBA" id="ARBA00004123"/>
    </source>
</evidence>
<proteinExistence type="inferred from homology"/>
<comment type="caution">
    <text evidence="7">The sequence shown here is derived from an EMBL/GenBank/DDBJ whole genome shotgun (WGS) entry which is preliminary data.</text>
</comment>
<keyword evidence="4" id="KW-0539">Nucleus</keyword>
<dbReference type="GO" id="GO:1990918">
    <property type="term" value="P:double-strand break repair involved in meiotic recombination"/>
    <property type="evidence" value="ECO:0007669"/>
    <property type="project" value="TreeGrafter"/>
</dbReference>
<dbReference type="GO" id="GO:0070182">
    <property type="term" value="F:DNA polymerase binding"/>
    <property type="evidence" value="ECO:0007669"/>
    <property type="project" value="TreeGrafter"/>
</dbReference>
<dbReference type="GO" id="GO:0036297">
    <property type="term" value="P:interstrand cross-link repair"/>
    <property type="evidence" value="ECO:0007669"/>
    <property type="project" value="TreeGrafter"/>
</dbReference>
<comment type="subcellular location">
    <subcellularLocation>
        <location evidence="1">Nucleus</location>
    </subcellularLocation>
</comment>
<keyword evidence="3" id="KW-0832">Ubl conjugation</keyword>
<evidence type="ECO:0000256" key="4">
    <source>
        <dbReference type="ARBA" id="ARBA00023242"/>
    </source>
</evidence>
<evidence type="ECO:0000313" key="7">
    <source>
        <dbReference type="EMBL" id="CAK1600188.1"/>
    </source>
</evidence>
<feature type="compositionally biased region" description="Acidic residues" evidence="6">
    <location>
        <begin position="1307"/>
        <end position="1333"/>
    </location>
</feature>
<organism evidence="7 8">
    <name type="scientific">Parnassius mnemosyne</name>
    <name type="common">clouded apollo</name>
    <dbReference type="NCBI Taxonomy" id="213953"/>
    <lineage>
        <taxon>Eukaryota</taxon>
        <taxon>Metazoa</taxon>
        <taxon>Ecdysozoa</taxon>
        <taxon>Arthropoda</taxon>
        <taxon>Hexapoda</taxon>
        <taxon>Insecta</taxon>
        <taxon>Pterygota</taxon>
        <taxon>Neoptera</taxon>
        <taxon>Endopterygota</taxon>
        <taxon>Lepidoptera</taxon>
        <taxon>Glossata</taxon>
        <taxon>Ditrysia</taxon>
        <taxon>Papilionoidea</taxon>
        <taxon>Papilionidae</taxon>
        <taxon>Parnassiinae</taxon>
        <taxon>Parnassini</taxon>
        <taxon>Parnassius</taxon>
        <taxon>Driopa</taxon>
    </lineage>
</organism>
<dbReference type="GO" id="GO:0000793">
    <property type="term" value="C:condensed chromosome"/>
    <property type="evidence" value="ECO:0007669"/>
    <property type="project" value="TreeGrafter"/>
</dbReference>
<keyword evidence="8" id="KW-1185">Reference proteome</keyword>
<dbReference type="PANTHER" id="PTHR32086:SF0">
    <property type="entry name" value="FANCONI ANEMIA GROUP D2 PROTEIN"/>
    <property type="match status" value="1"/>
</dbReference>
<dbReference type="GO" id="GO:0007129">
    <property type="term" value="P:homologous chromosome pairing at meiosis"/>
    <property type="evidence" value="ECO:0007669"/>
    <property type="project" value="TreeGrafter"/>
</dbReference>
<evidence type="ECO:0000256" key="5">
    <source>
        <dbReference type="ARBA" id="ARBA00093456"/>
    </source>
</evidence>
<evidence type="ECO:0000256" key="2">
    <source>
        <dbReference type="ARBA" id="ARBA00022499"/>
    </source>
</evidence>
<dbReference type="InterPro" id="IPR029448">
    <property type="entry name" value="FANCD2"/>
</dbReference>
<feature type="region of interest" description="Disordered" evidence="6">
    <location>
        <begin position="1302"/>
        <end position="1344"/>
    </location>
</feature>
<evidence type="ECO:0000256" key="6">
    <source>
        <dbReference type="SAM" id="MobiDB-lite"/>
    </source>
</evidence>
<dbReference type="Proteomes" id="UP001314205">
    <property type="component" value="Unassembled WGS sequence"/>
</dbReference>
<dbReference type="PANTHER" id="PTHR32086">
    <property type="entry name" value="FANCONI ANEMIA GROUP D2 PROTEIN"/>
    <property type="match status" value="1"/>
</dbReference>
<evidence type="ECO:0000256" key="3">
    <source>
        <dbReference type="ARBA" id="ARBA00022843"/>
    </source>
</evidence>
<comment type="similarity">
    <text evidence="5">Belongs to the Fanconi anemia protein FANCD2 family.</text>
</comment>
<dbReference type="GO" id="GO:0031573">
    <property type="term" value="P:mitotic intra-S DNA damage checkpoint signaling"/>
    <property type="evidence" value="ECO:0007669"/>
    <property type="project" value="TreeGrafter"/>
</dbReference>
<dbReference type="EMBL" id="CAVLGL010000115">
    <property type="protein sequence ID" value="CAK1600188.1"/>
    <property type="molecule type" value="Genomic_DNA"/>
</dbReference>
<dbReference type="Pfam" id="PF14631">
    <property type="entry name" value="FancD2"/>
    <property type="match status" value="2"/>
</dbReference>
<sequence length="1344" mass="152970">MSSKKRISQKENFTISQIKRRKNAEVITYLQKILEESGLTLKQPPEKSIALQETIHIIRNIKKNLQKHFDYPRNALELISDLTNICQDINMFKHYLFPNIVRSADDGASEHVTSDSVLKILLSVPILQSKLIDYIFSKAMDLAVDSQCMPWIQMILKCISSLDSIVNSETIAKHLINLLDISNEKIVRLEIITAIPDILGDQEHNNVAIELCRILGEDHDLIPAILDCVSYLNLSDEQHEQIQKKTLNILFSLSKCNYFPNFVKILLIPGRMNETGYLEAVLGLRNALGWPTSLATSQEIASSQVLTATAIRNSMISSKLVSNAWLKAVTNCKESTDHKAIDFIIILILYTTSEERQRQVENVLKKQIKLNILKEDFMDEVFEKYKPILKDYLKHLCLMTNTLLKAKADPIVQSFASHIYMLMLSQLDDYIQTIVAELLQLVLDCKQCVMNILLILNNVASKDISLLKPQSLQMLTLLDRMDDMTLAEVRAVMDLVCALAYSYENSVIRDDIHMIIRKELGSSSISIKIQGILAGIHAVKYLMSTNTNEHESLELPDDISYGSVLHLSEGDLREAAQIIELISRSTRQFPELIAFFYDELCTVINSANHINKHFLSWLTDAVTNDLQQNFIVDSIASERIGELKLSMQYCLNMEGEMDEVIAINIAGLALKNEAEVSVTILPPLLKLVQSLHYKQHEGNLSSIDALLGCPIVMPKFNIDEIEDMENNTVCRILDCLLYCVNWFRELLNAFATQNDCNLKEKMLKRILQLEDMENLICQILLISKISYKPPNCIVNSYLTSSCLDKKLTKPQSLKHKVQQKSAQDITVLPETLKSQASQHHSSVKSQIHLIQTLPLRKLTLNLLFLLNTELQNTETENILTVKSLKFLLKSTNLYLEQILVSKIKRHTFLSKQEEPLVYDCKKAEECAVSISKILPNLLNHISFITKYIENNVLSSNEEELSIVAIEHLTCLENAYNLFTIYFKWIGFKNQHSALLKSSLKTIASTESNNMLSLKDCVLNIARFFEKHVKYCLQITTAVSLVEFLRTLQEYSNDTTISNILRNIALSFLSQQWKTSSGTVEKGIIFNQSLDILACTYLVNNEVLALKTISLQLVNDIQFLKSKNDTLSTFKCISKANFSVLYRNLGSALFEVTKKKLNKGLTNLEHLELWKDVTTIMKCMSDISKTLENRNTLSVFFKKSLPLIKLFISQGLPILEIQFKNNTHEILEILKLLQQSTRFLQSLCCHSRLKKDTVLISKVPYVRQLLETLIYKVKAVLVANNCSEAFWMGNLKNKNIHGEVIQTQQSVESEESVEDCDDQLPEDEDNEDSDEEMLNPDSKSISDIV</sequence>
<protein>
    <recommendedName>
        <fullName evidence="9">Fanconi anemia group D2 protein</fullName>
    </recommendedName>
</protein>
<reference evidence="7 8" key="1">
    <citation type="submission" date="2023-11" db="EMBL/GenBank/DDBJ databases">
        <authorList>
            <person name="Hedman E."/>
            <person name="Englund M."/>
            <person name="Stromberg M."/>
            <person name="Nyberg Akerstrom W."/>
            <person name="Nylinder S."/>
            <person name="Jareborg N."/>
            <person name="Kallberg Y."/>
            <person name="Kronander E."/>
        </authorList>
    </citation>
    <scope>NUCLEOTIDE SEQUENCE [LARGE SCALE GENOMIC DNA]</scope>
</reference>
<accession>A0AAV1LXQ1</accession>
<evidence type="ECO:0000313" key="8">
    <source>
        <dbReference type="Proteomes" id="UP001314205"/>
    </source>
</evidence>
<dbReference type="GO" id="GO:0005634">
    <property type="term" value="C:nucleus"/>
    <property type="evidence" value="ECO:0007669"/>
    <property type="project" value="UniProtKB-SubCell"/>
</dbReference>
<name>A0AAV1LXQ1_9NEOP</name>